<keyword evidence="4" id="KW-0804">Transcription</keyword>
<keyword evidence="3" id="KW-0238">DNA-binding</keyword>
<dbReference type="Pfam" id="PF13836">
    <property type="entry name" value="DUF4195"/>
    <property type="match status" value="1"/>
</dbReference>
<dbReference type="GO" id="GO:0005634">
    <property type="term" value="C:nucleus"/>
    <property type="evidence" value="ECO:0007669"/>
    <property type="project" value="UniProtKB-SubCell"/>
</dbReference>
<evidence type="ECO:0000256" key="5">
    <source>
        <dbReference type="SAM" id="MobiDB-lite"/>
    </source>
</evidence>
<dbReference type="EMBL" id="SGJD01000052">
    <property type="protein sequence ID" value="KAB0407363.1"/>
    <property type="molecule type" value="Genomic_DNA"/>
</dbReference>
<evidence type="ECO:0000313" key="8">
    <source>
        <dbReference type="Proteomes" id="UP000437017"/>
    </source>
</evidence>
<evidence type="ECO:0000259" key="6">
    <source>
        <dbReference type="Pfam" id="PF13836"/>
    </source>
</evidence>
<dbReference type="Proteomes" id="UP000437017">
    <property type="component" value="Unassembled WGS sequence"/>
</dbReference>
<proteinExistence type="predicted"/>
<comment type="caution">
    <text evidence="7">The sequence shown here is derived from an EMBL/GenBank/DDBJ whole genome shotgun (WGS) entry which is preliminary data.</text>
</comment>
<evidence type="ECO:0000256" key="3">
    <source>
        <dbReference type="ARBA" id="ARBA00023125"/>
    </source>
</evidence>
<reference evidence="7 8" key="1">
    <citation type="journal article" date="2019" name="PLoS ONE">
        <title>Genomic analyses reveal an absence of contemporary introgressive admixture between fin whales and blue whales, despite known hybrids.</title>
        <authorList>
            <person name="Westbury M.V."/>
            <person name="Petersen B."/>
            <person name="Lorenzen E.D."/>
        </authorList>
    </citation>
    <scope>NUCLEOTIDE SEQUENCE [LARGE SCALE GENOMIC DNA]</scope>
    <source>
        <strain evidence="7">FinWhale-01</strain>
    </source>
</reference>
<dbReference type="OrthoDB" id="10565286at2759"/>
<dbReference type="GO" id="GO:0003677">
    <property type="term" value="F:DNA binding"/>
    <property type="evidence" value="ECO:0007669"/>
    <property type="project" value="UniProtKB-KW"/>
</dbReference>
<gene>
    <name evidence="7" type="ORF">E2I00_016729</name>
</gene>
<feature type="domain" description="DUF4195" evidence="6">
    <location>
        <begin position="50"/>
        <end position="95"/>
    </location>
</feature>
<dbReference type="AlphaFoldDB" id="A0A6A1QL47"/>
<feature type="compositionally biased region" description="Basic and acidic residues" evidence="5">
    <location>
        <begin position="12"/>
        <end position="27"/>
    </location>
</feature>
<dbReference type="InterPro" id="IPR025243">
    <property type="entry name" value="DUF4195"/>
</dbReference>
<comment type="subcellular location">
    <subcellularLocation>
        <location evidence="1">Nucleus</location>
    </subcellularLocation>
</comment>
<name>A0A6A1QL47_BALPH</name>
<protein>
    <recommendedName>
        <fullName evidence="6">DUF4195 domain-containing protein</fullName>
    </recommendedName>
</protein>
<accession>A0A6A1QL47</accession>
<evidence type="ECO:0000313" key="7">
    <source>
        <dbReference type="EMBL" id="KAB0407363.1"/>
    </source>
</evidence>
<evidence type="ECO:0000256" key="2">
    <source>
        <dbReference type="ARBA" id="ARBA00023015"/>
    </source>
</evidence>
<evidence type="ECO:0000256" key="1">
    <source>
        <dbReference type="ARBA" id="ARBA00004123"/>
    </source>
</evidence>
<keyword evidence="8" id="KW-1185">Reference proteome</keyword>
<keyword evidence="2" id="KW-0805">Transcription regulation</keyword>
<evidence type="ECO:0000256" key="4">
    <source>
        <dbReference type="ARBA" id="ARBA00023163"/>
    </source>
</evidence>
<sequence length="114" mass="12617">MAHVFPCEEAQASERPEKKMGGSKPRDEDEDSAEVIFVGVEHVNEDAETLFVRVISNSKPVISNILNRVTRDSSSTRKKGHDATCSCLENLKPPGFQCAPEESYSVYDSSELQV</sequence>
<feature type="region of interest" description="Disordered" evidence="5">
    <location>
        <begin position="1"/>
        <end position="32"/>
    </location>
</feature>
<organism evidence="7 8">
    <name type="scientific">Balaenoptera physalus</name>
    <name type="common">Fin whale</name>
    <name type="synonym">Balaena physalus</name>
    <dbReference type="NCBI Taxonomy" id="9770"/>
    <lineage>
        <taxon>Eukaryota</taxon>
        <taxon>Metazoa</taxon>
        <taxon>Chordata</taxon>
        <taxon>Craniata</taxon>
        <taxon>Vertebrata</taxon>
        <taxon>Euteleostomi</taxon>
        <taxon>Mammalia</taxon>
        <taxon>Eutheria</taxon>
        <taxon>Laurasiatheria</taxon>
        <taxon>Artiodactyla</taxon>
        <taxon>Whippomorpha</taxon>
        <taxon>Cetacea</taxon>
        <taxon>Mysticeti</taxon>
        <taxon>Balaenopteridae</taxon>
        <taxon>Balaenoptera</taxon>
    </lineage>
</organism>